<dbReference type="GeneID" id="49388496"/>
<keyword evidence="2" id="KW-1133">Transmembrane helix</keyword>
<dbReference type="EMBL" id="CP024985">
    <property type="protein sequence ID" value="ATZ29312.1"/>
    <property type="molecule type" value="Genomic_DNA"/>
</dbReference>
<name>A0A2K8PRD1_STRLA</name>
<keyword evidence="2" id="KW-0812">Transmembrane</keyword>
<dbReference type="AlphaFoldDB" id="A0A2K8PRD1"/>
<dbReference type="OrthoDB" id="3918725at2"/>
<evidence type="ECO:0000256" key="2">
    <source>
        <dbReference type="SAM" id="Phobius"/>
    </source>
</evidence>
<evidence type="ECO:0000313" key="3">
    <source>
        <dbReference type="EMBL" id="ATZ29312.1"/>
    </source>
</evidence>
<feature type="transmembrane region" description="Helical" evidence="2">
    <location>
        <begin position="18"/>
        <end position="38"/>
    </location>
</feature>
<protein>
    <submittedName>
        <fullName evidence="3">Uncharacterized protein</fullName>
    </submittedName>
</protein>
<feature type="compositionally biased region" description="Polar residues" evidence="1">
    <location>
        <begin position="530"/>
        <end position="542"/>
    </location>
</feature>
<organism evidence="3 4">
    <name type="scientific">Streptomyces lavendulae subsp. lavendulae</name>
    <dbReference type="NCBI Taxonomy" id="58340"/>
    <lineage>
        <taxon>Bacteria</taxon>
        <taxon>Bacillati</taxon>
        <taxon>Actinomycetota</taxon>
        <taxon>Actinomycetes</taxon>
        <taxon>Kitasatosporales</taxon>
        <taxon>Streptomycetaceae</taxon>
        <taxon>Streptomyces</taxon>
    </lineage>
</organism>
<keyword evidence="4" id="KW-1185">Reference proteome</keyword>
<accession>A0A2K8PRD1</accession>
<evidence type="ECO:0000256" key="1">
    <source>
        <dbReference type="SAM" id="MobiDB-lite"/>
    </source>
</evidence>
<reference evidence="3 4" key="1">
    <citation type="submission" date="2017-11" db="EMBL/GenBank/DDBJ databases">
        <title>Complete genome sequence of Streptomyces lavendulae subsp. lavendulae CCM 3239 (formerly 'Streptomyces aureofaciens CCM 3239'), the producer of the angucycline-type antibiotic auricin.</title>
        <authorList>
            <person name="Busche T."/>
            <person name="Novakova R."/>
            <person name="Al'Dilaimi A."/>
            <person name="Homerova D."/>
            <person name="Feckova L."/>
            <person name="Rezuchova B."/>
            <person name="Mingyar E."/>
            <person name="Csolleiova D."/>
            <person name="Bekeova C."/>
            <person name="Winkler A."/>
            <person name="Sevcikova B."/>
            <person name="Kalinowski J."/>
            <person name="Kormanec J."/>
            <person name="Ruckert C."/>
        </authorList>
    </citation>
    <scope>NUCLEOTIDE SEQUENCE [LARGE SCALE GENOMIC DNA]</scope>
    <source>
        <strain evidence="3 4">CCM 3239</strain>
    </source>
</reference>
<feature type="transmembrane region" description="Helical" evidence="2">
    <location>
        <begin position="50"/>
        <end position="70"/>
    </location>
</feature>
<evidence type="ECO:0000313" key="4">
    <source>
        <dbReference type="Proteomes" id="UP000231791"/>
    </source>
</evidence>
<sequence length="558" mass="59842">MPAHSQDHPPDGEGRASVWLWSLLGVFAACVPCALLVVEKVGSALSPVPLVLAILAALAGYVLAVRAVVGQKFGQSSRRSRILVWSTAAVLFLGSLGVLFAFRPPPPPLARMGGARDVAVVGFVQQEGRQDKRVLTDLAATFAHDMAGRIPTATGVRSYAGEVSLPLAELQGTHRGELERRTARFADETNAEIVVGGLVSRDTAGQVTLRPAVYVRADQAPDSPELAGWFLSRPILVARGWESARGRSRVSAELTRRIGTLAEFVDALDTWRNGSPKEAARILDGLLGPEREAGGDSFVPPDLLRLFHGHAIEDQASGEGDPGRQKLLEAARADYLAIGEASPVRWRAAISLQDNAYRRALGPVHNCRPGTVQAQDLAQVSRELRAFADDQDINERGRLTATVYLAQVDHCRITAGLVKDDGTVERAVAAVRAAHDAAGTADLLALVESIAASRAAARGDAAAAVDRIRQAIAHEQDPVRRAIWYGLLASWILDRCDLAGGRAAQQDALSQLAAAQQAGRASEERRRQYEQSSSAELRQAEQTCGERRGERPMREGGQ</sequence>
<feature type="region of interest" description="Disordered" evidence="1">
    <location>
        <begin position="514"/>
        <end position="558"/>
    </location>
</feature>
<dbReference type="Proteomes" id="UP000231791">
    <property type="component" value="Chromosome"/>
</dbReference>
<dbReference type="KEGG" id="slx:SLAV_37740"/>
<proteinExistence type="predicted"/>
<feature type="compositionally biased region" description="Basic and acidic residues" evidence="1">
    <location>
        <begin position="544"/>
        <end position="558"/>
    </location>
</feature>
<dbReference type="RefSeq" id="WP_158740968.1">
    <property type="nucleotide sequence ID" value="NZ_CP024985.1"/>
</dbReference>
<feature type="transmembrane region" description="Helical" evidence="2">
    <location>
        <begin position="82"/>
        <end position="102"/>
    </location>
</feature>
<gene>
    <name evidence="3" type="ORF">SLAV_37740</name>
</gene>
<keyword evidence="2" id="KW-0472">Membrane</keyword>